<reference evidence="2 3" key="1">
    <citation type="submission" date="2019-04" db="EMBL/GenBank/DDBJ databases">
        <title>The CDC panel for molecular diagnostics of ciprofloxacin resistance and its use for research and clinical development.</title>
        <authorList>
            <person name="Liu H."/>
            <person name="Tang K."/>
            <person name="Pham C."/>
            <person name="Schmerer M."/>
        </authorList>
    </citation>
    <scope>NUCLEOTIDE SEQUENCE [LARGE SCALE GENOMIC DNA]</scope>
    <source>
        <strain evidence="2 3">LRRBGS_0742</strain>
    </source>
</reference>
<dbReference type="Proteomes" id="UP000307092">
    <property type="component" value="Unassembled WGS sequence"/>
</dbReference>
<dbReference type="InterPro" id="IPR037185">
    <property type="entry name" value="EmrE-like"/>
</dbReference>
<evidence type="ECO:0000313" key="2">
    <source>
        <dbReference type="EMBL" id="TJX00301.1"/>
    </source>
</evidence>
<keyword evidence="1" id="KW-0812">Transmembrane</keyword>
<feature type="transmembrane region" description="Helical" evidence="1">
    <location>
        <begin position="12"/>
        <end position="35"/>
    </location>
</feature>
<dbReference type="AlphaFoldDB" id="A0AAX2TL08"/>
<name>A0AAX2TL08_NEIGO</name>
<dbReference type="Gene3D" id="1.10.3730.20">
    <property type="match status" value="1"/>
</dbReference>
<organism evidence="2 3">
    <name type="scientific">Neisseria gonorrhoeae</name>
    <dbReference type="NCBI Taxonomy" id="485"/>
    <lineage>
        <taxon>Bacteria</taxon>
        <taxon>Pseudomonadati</taxon>
        <taxon>Pseudomonadota</taxon>
        <taxon>Betaproteobacteria</taxon>
        <taxon>Neisseriales</taxon>
        <taxon>Neisseriaceae</taxon>
        <taxon>Neisseria</taxon>
    </lineage>
</organism>
<dbReference type="RefSeq" id="WP_146710819.1">
    <property type="nucleotide sequence ID" value="NZ_SUQX01000397.1"/>
</dbReference>
<accession>A0AAX2TL08</accession>
<feature type="transmembrane region" description="Helical" evidence="1">
    <location>
        <begin position="41"/>
        <end position="58"/>
    </location>
</feature>
<comment type="caution">
    <text evidence="2">The sequence shown here is derived from an EMBL/GenBank/DDBJ whole genome shotgun (WGS) entry which is preliminary data.</text>
</comment>
<dbReference type="EMBL" id="SUQX01000397">
    <property type="protein sequence ID" value="TJX00301.1"/>
    <property type="molecule type" value="Genomic_DNA"/>
</dbReference>
<gene>
    <name evidence="2" type="ORF">E8M63_14595</name>
</gene>
<keyword evidence="1" id="KW-1133">Transmembrane helix</keyword>
<feature type="non-terminal residue" evidence="2">
    <location>
        <position position="1"/>
    </location>
</feature>
<protein>
    <submittedName>
        <fullName evidence="2">EamA/RhaT family transporter</fullName>
    </submittedName>
</protein>
<sequence length="69" mass="7468">HYCMARALLHADATVVIPMDFVRVPLTAIAGWLIYAERLDAYTVLGAAMILAGNLLNLKPGATKRTRAS</sequence>
<keyword evidence="1" id="KW-0472">Membrane</keyword>
<proteinExistence type="predicted"/>
<dbReference type="SUPFAM" id="SSF103481">
    <property type="entry name" value="Multidrug resistance efflux transporter EmrE"/>
    <property type="match status" value="1"/>
</dbReference>
<evidence type="ECO:0000313" key="3">
    <source>
        <dbReference type="Proteomes" id="UP000307092"/>
    </source>
</evidence>
<evidence type="ECO:0000256" key="1">
    <source>
        <dbReference type="SAM" id="Phobius"/>
    </source>
</evidence>